<dbReference type="AlphaFoldDB" id="A0AAV5VCZ0"/>
<proteinExistence type="predicted"/>
<accession>A0AAV5VCZ0</accession>
<evidence type="ECO:0000313" key="1">
    <source>
        <dbReference type="EMBL" id="GMT15759.1"/>
    </source>
</evidence>
<dbReference type="Proteomes" id="UP001432322">
    <property type="component" value="Unassembled WGS sequence"/>
</dbReference>
<evidence type="ECO:0000313" key="2">
    <source>
        <dbReference type="Proteomes" id="UP001432322"/>
    </source>
</evidence>
<organism evidence="1 2">
    <name type="scientific">Pristionchus fissidentatus</name>
    <dbReference type="NCBI Taxonomy" id="1538716"/>
    <lineage>
        <taxon>Eukaryota</taxon>
        <taxon>Metazoa</taxon>
        <taxon>Ecdysozoa</taxon>
        <taxon>Nematoda</taxon>
        <taxon>Chromadorea</taxon>
        <taxon>Rhabditida</taxon>
        <taxon>Rhabditina</taxon>
        <taxon>Diplogasteromorpha</taxon>
        <taxon>Diplogasteroidea</taxon>
        <taxon>Neodiplogasteridae</taxon>
        <taxon>Pristionchus</taxon>
    </lineage>
</organism>
<name>A0AAV5VCZ0_9BILA</name>
<feature type="non-terminal residue" evidence="1">
    <location>
        <position position="105"/>
    </location>
</feature>
<keyword evidence="2" id="KW-1185">Reference proteome</keyword>
<dbReference type="EMBL" id="BTSY01000002">
    <property type="protein sequence ID" value="GMT15759.1"/>
    <property type="molecule type" value="Genomic_DNA"/>
</dbReference>
<sequence length="105" mass="11894">DKVVFDHENEMHKKLSEKFVDVNRVGVTHVTQEDGSTMECVVFSDELLGLLADARSEEDKTNGRFLCKPVHQGRVVFDNDDKREEVQSSMLVEVPVEYPVNGGEE</sequence>
<comment type="caution">
    <text evidence="1">The sequence shown here is derived from an EMBL/GenBank/DDBJ whole genome shotgun (WGS) entry which is preliminary data.</text>
</comment>
<gene>
    <name evidence="1" type="ORF">PFISCL1PPCAC_7056</name>
</gene>
<feature type="non-terminal residue" evidence="1">
    <location>
        <position position="1"/>
    </location>
</feature>
<reference evidence="1" key="1">
    <citation type="submission" date="2023-10" db="EMBL/GenBank/DDBJ databases">
        <title>Genome assembly of Pristionchus species.</title>
        <authorList>
            <person name="Yoshida K."/>
            <person name="Sommer R.J."/>
        </authorList>
    </citation>
    <scope>NUCLEOTIDE SEQUENCE</scope>
    <source>
        <strain evidence="1">RS5133</strain>
    </source>
</reference>
<protein>
    <submittedName>
        <fullName evidence="1">Uncharacterized protein</fullName>
    </submittedName>
</protein>